<dbReference type="Pfam" id="PF00364">
    <property type="entry name" value="Biotin_lipoyl"/>
    <property type="match status" value="1"/>
</dbReference>
<dbReference type="Pfam" id="PF00198">
    <property type="entry name" value="2-oxoacid_dh"/>
    <property type="match status" value="1"/>
</dbReference>
<gene>
    <name evidence="11" type="ordered locus">Desti_0756</name>
</gene>
<dbReference type="EMBL" id="CP003360">
    <property type="protein sequence ID" value="AFM23481.1"/>
    <property type="molecule type" value="Genomic_DNA"/>
</dbReference>
<feature type="transmembrane region" description="Helical" evidence="8">
    <location>
        <begin position="55"/>
        <end position="77"/>
    </location>
</feature>
<dbReference type="HOGENOM" id="CLU_016733_10_2_7"/>
<keyword evidence="12" id="KW-1185">Reference proteome</keyword>
<evidence type="ECO:0000256" key="7">
    <source>
        <dbReference type="RuleBase" id="RU003423"/>
    </source>
</evidence>
<evidence type="ECO:0000256" key="2">
    <source>
        <dbReference type="ARBA" id="ARBA00007317"/>
    </source>
</evidence>
<evidence type="ECO:0000256" key="1">
    <source>
        <dbReference type="ARBA" id="ARBA00001938"/>
    </source>
</evidence>
<comment type="subunit">
    <text evidence="3">Forms a 24-polypeptide structural core with octahedral symmetry.</text>
</comment>
<dbReference type="AlphaFoldDB" id="I4C1P0"/>
<evidence type="ECO:0000256" key="3">
    <source>
        <dbReference type="ARBA" id="ARBA00011484"/>
    </source>
</evidence>
<dbReference type="PATRIC" id="fig|706587.4.peg.853"/>
<dbReference type="Gene3D" id="2.40.50.100">
    <property type="match status" value="1"/>
</dbReference>
<dbReference type="Gene3D" id="4.10.320.10">
    <property type="entry name" value="E3-binding domain"/>
    <property type="match status" value="2"/>
</dbReference>
<organism evidence="11 12">
    <name type="scientific">Desulfomonile tiedjei (strain ATCC 49306 / DSM 6799 / DCB-1)</name>
    <dbReference type="NCBI Taxonomy" id="706587"/>
    <lineage>
        <taxon>Bacteria</taxon>
        <taxon>Pseudomonadati</taxon>
        <taxon>Thermodesulfobacteriota</taxon>
        <taxon>Desulfomonilia</taxon>
        <taxon>Desulfomonilales</taxon>
        <taxon>Desulfomonilaceae</taxon>
        <taxon>Desulfomonile</taxon>
    </lineage>
</organism>
<dbReference type="InterPro" id="IPR004167">
    <property type="entry name" value="PSBD"/>
</dbReference>
<evidence type="ECO:0000313" key="11">
    <source>
        <dbReference type="EMBL" id="AFM23481.1"/>
    </source>
</evidence>
<proteinExistence type="inferred from homology"/>
<keyword evidence="6 7" id="KW-0012">Acyltransferase</keyword>
<dbReference type="InterPro" id="IPR003016">
    <property type="entry name" value="2-oxoA_DH_lipoyl-BS"/>
</dbReference>
<comment type="similarity">
    <text evidence="2 7">Belongs to the 2-oxoacid dehydrogenase family.</text>
</comment>
<reference evidence="12" key="1">
    <citation type="submission" date="2012-06" db="EMBL/GenBank/DDBJ databases">
        <title>Complete sequence of chromosome of Desulfomonile tiedjei DSM 6799.</title>
        <authorList>
            <person name="Lucas S."/>
            <person name="Copeland A."/>
            <person name="Lapidus A."/>
            <person name="Glavina del Rio T."/>
            <person name="Dalin E."/>
            <person name="Tice H."/>
            <person name="Bruce D."/>
            <person name="Goodwin L."/>
            <person name="Pitluck S."/>
            <person name="Peters L."/>
            <person name="Ovchinnikova G."/>
            <person name="Zeytun A."/>
            <person name="Lu M."/>
            <person name="Kyrpides N."/>
            <person name="Mavromatis K."/>
            <person name="Ivanova N."/>
            <person name="Brettin T."/>
            <person name="Detter J.C."/>
            <person name="Han C."/>
            <person name="Larimer F."/>
            <person name="Land M."/>
            <person name="Hauser L."/>
            <person name="Markowitz V."/>
            <person name="Cheng J.-F."/>
            <person name="Hugenholtz P."/>
            <person name="Woyke T."/>
            <person name="Wu D."/>
            <person name="Spring S."/>
            <person name="Schroeder M."/>
            <person name="Brambilla E."/>
            <person name="Klenk H.-P."/>
            <person name="Eisen J.A."/>
        </authorList>
    </citation>
    <scope>NUCLEOTIDE SEQUENCE [LARGE SCALE GENOMIC DNA]</scope>
    <source>
        <strain evidence="12">ATCC 49306 / DSM 6799 / DCB-1</strain>
    </source>
</reference>
<dbReference type="PROSITE" id="PS50968">
    <property type="entry name" value="BIOTINYL_LIPOYL"/>
    <property type="match status" value="1"/>
</dbReference>
<evidence type="ECO:0000256" key="8">
    <source>
        <dbReference type="SAM" id="Phobius"/>
    </source>
</evidence>
<keyword evidence="5 7" id="KW-0450">Lipoyl</keyword>
<dbReference type="InterPro" id="IPR050743">
    <property type="entry name" value="2-oxoacid_DH_E2_comp"/>
</dbReference>
<dbReference type="InterPro" id="IPR000089">
    <property type="entry name" value="Biotin_lipoyl"/>
</dbReference>
<dbReference type="GO" id="GO:0005737">
    <property type="term" value="C:cytoplasm"/>
    <property type="evidence" value="ECO:0007669"/>
    <property type="project" value="TreeGrafter"/>
</dbReference>
<dbReference type="STRING" id="706587.Desti_0756"/>
<evidence type="ECO:0000259" key="9">
    <source>
        <dbReference type="PROSITE" id="PS50968"/>
    </source>
</evidence>
<evidence type="ECO:0000256" key="4">
    <source>
        <dbReference type="ARBA" id="ARBA00022679"/>
    </source>
</evidence>
<dbReference type="SUPFAM" id="SSF47005">
    <property type="entry name" value="Peripheral subunit-binding domain of 2-oxo acid dehydrogenase complex"/>
    <property type="match status" value="2"/>
</dbReference>
<dbReference type="InterPro" id="IPR001078">
    <property type="entry name" value="2-oxoacid_DH_actylTfrase"/>
</dbReference>
<dbReference type="PANTHER" id="PTHR43178:SF5">
    <property type="entry name" value="LIPOAMIDE ACYLTRANSFERASE COMPONENT OF BRANCHED-CHAIN ALPHA-KETO ACID DEHYDROGENASE COMPLEX, MITOCHONDRIAL"/>
    <property type="match status" value="1"/>
</dbReference>
<dbReference type="GO" id="GO:0031405">
    <property type="term" value="F:lipoic acid binding"/>
    <property type="evidence" value="ECO:0007669"/>
    <property type="project" value="TreeGrafter"/>
</dbReference>
<dbReference type="GO" id="GO:0016407">
    <property type="term" value="F:acetyltransferase activity"/>
    <property type="evidence" value="ECO:0007669"/>
    <property type="project" value="TreeGrafter"/>
</dbReference>
<comment type="cofactor">
    <cofactor evidence="1 7">
        <name>(R)-lipoate</name>
        <dbReference type="ChEBI" id="CHEBI:83088"/>
    </cofactor>
</comment>
<dbReference type="CDD" id="cd06849">
    <property type="entry name" value="lipoyl_domain"/>
    <property type="match status" value="1"/>
</dbReference>
<keyword evidence="4 7" id="KW-0808">Transferase</keyword>
<dbReference type="OrthoDB" id="9805770at2"/>
<sequence>MSVHVTMPKLGMTMKTGKVSKWHKDEGDNVRKGEDLFEVETEKITNKVEAPVTGILFQIVVPAGAVVPVGAIVAVIAESGEQPERMEGTQTGDVTETKAAYAGAASRVEAEKPKEKGDILATPAAKRLAKDLGVDLALVTGTGAEGRIKEADVTRYHEEAQRRPRITPLAEAMANQAALDISTITGTGEGGKITKENVERALQQKTPVIEEKTGPGKTIPLTGMRKAIADNMHASLQNTAQLTLMTEVDVTDSLRFQNLVREIYKKDESVRISLNDVLILATSRALKRFPIMNSTQIGDEIILHDSVGMGIAVAIPDGLIVTVLHEADQKGLLQIAAEARTLVEKARSSSLSVEDVTGGTFTITNLSASNVDNFTPILRPPETGILGVGRVVEKPVVLKGEITIRSMMRLSLTIDHRVVDGAPASEFLGLLAGYLEQPALILT</sequence>
<dbReference type="SUPFAM" id="SSF52777">
    <property type="entry name" value="CoA-dependent acyltransferases"/>
    <property type="match status" value="1"/>
</dbReference>
<evidence type="ECO:0000259" key="10">
    <source>
        <dbReference type="PROSITE" id="PS51826"/>
    </source>
</evidence>
<keyword evidence="8" id="KW-1133">Transmembrane helix</keyword>
<feature type="domain" description="Lipoyl-binding" evidence="9">
    <location>
        <begin position="2"/>
        <end position="77"/>
    </location>
</feature>
<dbReference type="eggNOG" id="COG0508">
    <property type="taxonomic scope" value="Bacteria"/>
</dbReference>
<protein>
    <recommendedName>
        <fullName evidence="7">Dihydrolipoamide acetyltransferase component of pyruvate dehydrogenase complex</fullName>
        <ecNumber evidence="7">2.3.1.-</ecNumber>
    </recommendedName>
</protein>
<keyword evidence="11" id="KW-0670">Pyruvate</keyword>
<dbReference type="Gene3D" id="3.30.559.10">
    <property type="entry name" value="Chloramphenicol acetyltransferase-like domain"/>
    <property type="match status" value="1"/>
</dbReference>
<dbReference type="KEGG" id="dti:Desti_0756"/>
<dbReference type="PANTHER" id="PTHR43178">
    <property type="entry name" value="DIHYDROLIPOAMIDE ACETYLTRANSFERASE COMPONENT OF PYRUVATE DEHYDROGENASE COMPLEX"/>
    <property type="match status" value="1"/>
</dbReference>
<dbReference type="InterPro" id="IPR036625">
    <property type="entry name" value="E3-bd_dom_sf"/>
</dbReference>
<dbReference type="Proteomes" id="UP000006055">
    <property type="component" value="Chromosome"/>
</dbReference>
<dbReference type="InterPro" id="IPR011053">
    <property type="entry name" value="Single_hybrid_motif"/>
</dbReference>
<evidence type="ECO:0000256" key="5">
    <source>
        <dbReference type="ARBA" id="ARBA00022823"/>
    </source>
</evidence>
<dbReference type="Pfam" id="PF02817">
    <property type="entry name" value="E3_binding"/>
    <property type="match status" value="2"/>
</dbReference>
<keyword evidence="8" id="KW-0472">Membrane</keyword>
<accession>I4C1P0</accession>
<keyword evidence="8" id="KW-0812">Transmembrane</keyword>
<dbReference type="PROSITE" id="PS51826">
    <property type="entry name" value="PSBD"/>
    <property type="match status" value="2"/>
</dbReference>
<dbReference type="SUPFAM" id="SSF51230">
    <property type="entry name" value="Single hybrid motif"/>
    <property type="match status" value="1"/>
</dbReference>
<evidence type="ECO:0000313" key="12">
    <source>
        <dbReference type="Proteomes" id="UP000006055"/>
    </source>
</evidence>
<evidence type="ECO:0000256" key="6">
    <source>
        <dbReference type="ARBA" id="ARBA00023315"/>
    </source>
</evidence>
<feature type="domain" description="Peripheral subunit-binding (PSBD)" evidence="10">
    <location>
        <begin position="120"/>
        <end position="157"/>
    </location>
</feature>
<name>I4C1P0_DESTA</name>
<dbReference type="PROSITE" id="PS00189">
    <property type="entry name" value="LIPOYL"/>
    <property type="match status" value="1"/>
</dbReference>
<feature type="domain" description="Peripheral subunit-binding (PSBD)" evidence="10">
    <location>
        <begin position="165"/>
        <end position="202"/>
    </location>
</feature>
<dbReference type="EC" id="2.3.1.-" evidence="7"/>
<dbReference type="RefSeq" id="WP_014808637.1">
    <property type="nucleotide sequence ID" value="NC_018025.1"/>
</dbReference>
<dbReference type="InterPro" id="IPR023213">
    <property type="entry name" value="CAT-like_dom_sf"/>
</dbReference>